<evidence type="ECO:0000256" key="4">
    <source>
        <dbReference type="ARBA" id="ARBA00023128"/>
    </source>
</evidence>
<feature type="disulfide bond" evidence="6">
    <location>
        <begin position="41"/>
        <end position="59"/>
    </location>
</feature>
<keyword evidence="8" id="KW-1185">Reference proteome</keyword>
<dbReference type="HOGENOM" id="CLU_177210_0_0_1"/>
<comment type="similarity">
    <text evidence="2">Belongs to the CMC4 family.</text>
</comment>
<reference evidence="7 8" key="1">
    <citation type="submission" date="2014-04" db="EMBL/GenBank/DDBJ databases">
        <authorList>
            <consortium name="DOE Joint Genome Institute"/>
            <person name="Kuo A."/>
            <person name="Zuccaro A."/>
            <person name="Kohler A."/>
            <person name="Nagy L.G."/>
            <person name="Floudas D."/>
            <person name="Copeland A."/>
            <person name="Barry K.W."/>
            <person name="Cichocki N."/>
            <person name="Veneault-Fourrey C."/>
            <person name="LaButti K."/>
            <person name="Lindquist E.A."/>
            <person name="Lipzen A."/>
            <person name="Lundell T."/>
            <person name="Morin E."/>
            <person name="Murat C."/>
            <person name="Sun H."/>
            <person name="Tunlid A."/>
            <person name="Henrissat B."/>
            <person name="Grigoriev I.V."/>
            <person name="Hibbett D.S."/>
            <person name="Martin F."/>
            <person name="Nordberg H.P."/>
            <person name="Cantor M.N."/>
            <person name="Hua S.X."/>
        </authorList>
    </citation>
    <scope>NUCLEOTIDE SEQUENCE [LARGE SCALE GENOMIC DNA]</scope>
    <source>
        <strain evidence="7 8">MAFF 305830</strain>
    </source>
</reference>
<accession>A0A0C3BG69</accession>
<evidence type="ECO:0000313" key="8">
    <source>
        <dbReference type="Proteomes" id="UP000054097"/>
    </source>
</evidence>
<evidence type="ECO:0000313" key="7">
    <source>
        <dbReference type="EMBL" id="KIM30476.1"/>
    </source>
</evidence>
<dbReference type="SUPFAM" id="SSF47072">
    <property type="entry name" value="Cysteine alpha-hairpin motif"/>
    <property type="match status" value="1"/>
</dbReference>
<dbReference type="GO" id="GO:0005758">
    <property type="term" value="C:mitochondrial intermembrane space"/>
    <property type="evidence" value="ECO:0007669"/>
    <property type="project" value="UniProtKB-SubCell"/>
</dbReference>
<dbReference type="OrthoDB" id="13601at2759"/>
<dbReference type="InterPro" id="IPR027179">
    <property type="entry name" value="CMC4"/>
</dbReference>
<dbReference type="PANTHER" id="PTHR15590">
    <property type="entry name" value="CX9C MOTIF-CONTAINING PROTEIN 4"/>
    <property type="match status" value="1"/>
</dbReference>
<evidence type="ECO:0000256" key="6">
    <source>
        <dbReference type="PIRSR" id="PIRSR627179-50"/>
    </source>
</evidence>
<comment type="subcellular location">
    <subcellularLocation>
        <location evidence="1">Mitochondrion intermembrane space</location>
    </subcellularLocation>
</comment>
<feature type="disulfide bond" evidence="6">
    <location>
        <begin position="19"/>
        <end position="30"/>
    </location>
</feature>
<dbReference type="STRING" id="933852.A0A0C3BG69"/>
<name>A0A0C3BG69_SERVB</name>
<evidence type="ECO:0000256" key="3">
    <source>
        <dbReference type="ARBA" id="ARBA00019406"/>
    </source>
</evidence>
<reference evidence="8" key="2">
    <citation type="submission" date="2015-01" db="EMBL/GenBank/DDBJ databases">
        <title>Evolutionary Origins and Diversification of the Mycorrhizal Mutualists.</title>
        <authorList>
            <consortium name="DOE Joint Genome Institute"/>
            <consortium name="Mycorrhizal Genomics Consortium"/>
            <person name="Kohler A."/>
            <person name="Kuo A."/>
            <person name="Nagy L.G."/>
            <person name="Floudas D."/>
            <person name="Copeland A."/>
            <person name="Barry K.W."/>
            <person name="Cichocki N."/>
            <person name="Veneault-Fourrey C."/>
            <person name="LaButti K."/>
            <person name="Lindquist E.A."/>
            <person name="Lipzen A."/>
            <person name="Lundell T."/>
            <person name="Morin E."/>
            <person name="Murat C."/>
            <person name="Riley R."/>
            <person name="Ohm R."/>
            <person name="Sun H."/>
            <person name="Tunlid A."/>
            <person name="Henrissat B."/>
            <person name="Grigoriev I.V."/>
            <person name="Hibbett D.S."/>
            <person name="Martin F."/>
        </authorList>
    </citation>
    <scope>NUCLEOTIDE SEQUENCE [LARGE SCALE GENOMIC DNA]</scope>
    <source>
        <strain evidence="8">MAFF 305830</strain>
    </source>
</reference>
<dbReference type="Pfam" id="PF08991">
    <property type="entry name" value="CMC4"/>
    <property type="match status" value="1"/>
</dbReference>
<dbReference type="PANTHER" id="PTHR15590:SF0">
    <property type="entry name" value="CX9C MOTIF-CONTAINING PROTEIN 4"/>
    <property type="match status" value="1"/>
</dbReference>
<organism evidence="7 8">
    <name type="scientific">Serendipita vermifera MAFF 305830</name>
    <dbReference type="NCBI Taxonomy" id="933852"/>
    <lineage>
        <taxon>Eukaryota</taxon>
        <taxon>Fungi</taxon>
        <taxon>Dikarya</taxon>
        <taxon>Basidiomycota</taxon>
        <taxon>Agaricomycotina</taxon>
        <taxon>Agaricomycetes</taxon>
        <taxon>Sebacinales</taxon>
        <taxon>Serendipitaceae</taxon>
        <taxon>Serendipita</taxon>
    </lineage>
</organism>
<feature type="disulfide bond" evidence="6">
    <location>
        <begin position="9"/>
        <end position="40"/>
    </location>
</feature>
<evidence type="ECO:0000256" key="1">
    <source>
        <dbReference type="ARBA" id="ARBA00004569"/>
    </source>
</evidence>
<protein>
    <recommendedName>
        <fullName evidence="3">Cx9C motif-containing protein 4, mitochondrial</fullName>
    </recommendedName>
</protein>
<gene>
    <name evidence="7" type="ORF">M408DRAFT_328059</name>
</gene>
<dbReference type="EMBL" id="KN824284">
    <property type="protein sequence ID" value="KIM30476.1"/>
    <property type="molecule type" value="Genomic_DNA"/>
</dbReference>
<proteinExistence type="inferred from homology"/>
<keyword evidence="4" id="KW-0496">Mitochondrion</keyword>
<keyword evidence="5 6" id="KW-1015">Disulfide bond</keyword>
<dbReference type="Proteomes" id="UP000054097">
    <property type="component" value="Unassembled WGS sequence"/>
</dbReference>
<evidence type="ECO:0000256" key="2">
    <source>
        <dbReference type="ARBA" id="ARBA00009858"/>
    </source>
</evidence>
<dbReference type="Gene3D" id="1.10.287.1130">
    <property type="entry name" value="CytochromE C oxidase copper chaperone"/>
    <property type="match status" value="1"/>
</dbReference>
<evidence type="ECO:0000256" key="5">
    <source>
        <dbReference type="ARBA" id="ARBA00023157"/>
    </source>
</evidence>
<sequence>MPDNEILDCQAKACSLQTCLGKNTYSPEKCDDRVFALYQCCLQLYQVRADGDPVNTTSCPQQSVIKRWMQKHHNGP</sequence>
<dbReference type="AlphaFoldDB" id="A0A0C3BG69"/>
<dbReference type="InterPro" id="IPR009069">
    <property type="entry name" value="Cys_alpha_HP_mot_SF"/>
</dbReference>